<keyword evidence="6" id="KW-1185">Reference proteome</keyword>
<dbReference type="PANTHER" id="PTHR43768">
    <property type="entry name" value="TREHALOSE 6-PHOSPHATE PHOSPHATASE"/>
    <property type="match status" value="1"/>
</dbReference>
<comment type="cofactor">
    <cofactor evidence="4">
        <name>Mg(2+)</name>
        <dbReference type="ChEBI" id="CHEBI:18420"/>
    </cofactor>
</comment>
<keyword evidence="4" id="KW-0479">Metal-binding</keyword>
<gene>
    <name evidence="5" type="primary">otsB</name>
    <name evidence="5" type="ORF">ACFPPB_12510</name>
</gene>
<dbReference type="InterPro" id="IPR003337">
    <property type="entry name" value="Trehalose_PPase"/>
</dbReference>
<dbReference type="SUPFAM" id="SSF56784">
    <property type="entry name" value="HAD-like"/>
    <property type="match status" value="1"/>
</dbReference>
<evidence type="ECO:0000256" key="4">
    <source>
        <dbReference type="RuleBase" id="RU361117"/>
    </source>
</evidence>
<evidence type="ECO:0000256" key="3">
    <source>
        <dbReference type="ARBA" id="ARBA00022801"/>
    </source>
</evidence>
<evidence type="ECO:0000256" key="2">
    <source>
        <dbReference type="ARBA" id="ARBA00008770"/>
    </source>
</evidence>
<dbReference type="RefSeq" id="WP_377327537.1">
    <property type="nucleotide sequence ID" value="NZ_JBHSNG010000012.1"/>
</dbReference>
<evidence type="ECO:0000256" key="1">
    <source>
        <dbReference type="ARBA" id="ARBA00005199"/>
    </source>
</evidence>
<dbReference type="InterPro" id="IPR036412">
    <property type="entry name" value="HAD-like_sf"/>
</dbReference>
<dbReference type="InterPro" id="IPR006379">
    <property type="entry name" value="HAD-SF_hydro_IIB"/>
</dbReference>
<dbReference type="Proteomes" id="UP001596111">
    <property type="component" value="Unassembled WGS sequence"/>
</dbReference>
<dbReference type="Gene3D" id="3.40.50.1000">
    <property type="entry name" value="HAD superfamily/HAD-like"/>
    <property type="match status" value="1"/>
</dbReference>
<sequence length="285" mass="30220">MSPATPAIAIAPRDPLPPPPLPDATARWAIFLDVDGTLLDFADDPLAVQPDAPLLALLHALRQVLDGALALVSGRELADLDRLFASSHWAAAGLHGLQLRHADGSCRHFTVAAAAQAHIRDVARTLAARFDGVQVEDKHAAVALHCRRAPAQLPALHEAAIALMAQLPGYELQPGNLVLELKPSGMDKGRAVLELLRRAPFAGRRPVYLGDDLTDEHAFASVNARHGLSVRIGAREPSLAAFTLAGPVAAEAWLTRVLDALTHGASTHVRIPEGDPPEGDPARQP</sequence>
<keyword evidence="3 4" id="KW-0378">Hydrolase</keyword>
<proteinExistence type="inferred from homology"/>
<comment type="pathway">
    <text evidence="1 4">Glycan biosynthesis; trehalose biosynthesis.</text>
</comment>
<evidence type="ECO:0000313" key="6">
    <source>
        <dbReference type="Proteomes" id="UP001596111"/>
    </source>
</evidence>
<comment type="function">
    <text evidence="4">Removes the phosphate from trehalose 6-phosphate to produce free trehalose.</text>
</comment>
<dbReference type="EC" id="3.1.3.12" evidence="4"/>
<dbReference type="GO" id="GO:0004805">
    <property type="term" value="F:trehalose-phosphatase activity"/>
    <property type="evidence" value="ECO:0007669"/>
    <property type="project" value="UniProtKB-EC"/>
</dbReference>
<accession>A0ABW0SY17</accession>
<dbReference type="InterPro" id="IPR044651">
    <property type="entry name" value="OTSB-like"/>
</dbReference>
<dbReference type="PANTHER" id="PTHR43768:SF3">
    <property type="entry name" value="TREHALOSE 6-PHOSPHATE PHOSPHATASE"/>
    <property type="match status" value="1"/>
</dbReference>
<evidence type="ECO:0000313" key="5">
    <source>
        <dbReference type="EMBL" id="MFC5581936.1"/>
    </source>
</evidence>
<organism evidence="5 6">
    <name type="scientific">Rhodanobacter terrae</name>
    <dbReference type="NCBI Taxonomy" id="418647"/>
    <lineage>
        <taxon>Bacteria</taxon>
        <taxon>Pseudomonadati</taxon>
        <taxon>Pseudomonadota</taxon>
        <taxon>Gammaproteobacteria</taxon>
        <taxon>Lysobacterales</taxon>
        <taxon>Rhodanobacteraceae</taxon>
        <taxon>Rhodanobacter</taxon>
    </lineage>
</organism>
<dbReference type="EMBL" id="JBHSNG010000012">
    <property type="protein sequence ID" value="MFC5581936.1"/>
    <property type="molecule type" value="Genomic_DNA"/>
</dbReference>
<dbReference type="NCBIfam" id="TIGR00685">
    <property type="entry name" value="T6PP"/>
    <property type="match status" value="1"/>
</dbReference>
<protein>
    <recommendedName>
        <fullName evidence="4">Trehalose 6-phosphate phosphatase</fullName>
        <ecNumber evidence="4">3.1.3.12</ecNumber>
    </recommendedName>
</protein>
<dbReference type="Pfam" id="PF02358">
    <property type="entry name" value="Trehalose_PPase"/>
    <property type="match status" value="1"/>
</dbReference>
<comment type="caution">
    <text evidence="5">The sequence shown here is derived from an EMBL/GenBank/DDBJ whole genome shotgun (WGS) entry which is preliminary data.</text>
</comment>
<dbReference type="NCBIfam" id="TIGR01484">
    <property type="entry name" value="HAD-SF-IIB"/>
    <property type="match status" value="1"/>
</dbReference>
<comment type="catalytic activity">
    <reaction evidence="4">
        <text>alpha,alpha-trehalose 6-phosphate + H2O = alpha,alpha-trehalose + phosphate</text>
        <dbReference type="Rhea" id="RHEA:23420"/>
        <dbReference type="ChEBI" id="CHEBI:15377"/>
        <dbReference type="ChEBI" id="CHEBI:16551"/>
        <dbReference type="ChEBI" id="CHEBI:43474"/>
        <dbReference type="ChEBI" id="CHEBI:58429"/>
        <dbReference type="EC" id="3.1.3.12"/>
    </reaction>
</comment>
<dbReference type="CDD" id="cd01627">
    <property type="entry name" value="HAD_TPP"/>
    <property type="match status" value="1"/>
</dbReference>
<comment type="similarity">
    <text evidence="2 4">Belongs to the trehalose phosphatase family.</text>
</comment>
<dbReference type="Gene3D" id="3.30.70.1020">
    <property type="entry name" value="Trehalose-6-phosphate phosphatase related protein, domain 2"/>
    <property type="match status" value="1"/>
</dbReference>
<dbReference type="InterPro" id="IPR023214">
    <property type="entry name" value="HAD_sf"/>
</dbReference>
<name>A0ABW0SY17_9GAMM</name>
<reference evidence="6" key="1">
    <citation type="journal article" date="2019" name="Int. J. Syst. Evol. Microbiol.">
        <title>The Global Catalogue of Microorganisms (GCM) 10K type strain sequencing project: providing services to taxonomists for standard genome sequencing and annotation.</title>
        <authorList>
            <consortium name="The Broad Institute Genomics Platform"/>
            <consortium name="The Broad Institute Genome Sequencing Center for Infectious Disease"/>
            <person name="Wu L."/>
            <person name="Ma J."/>
        </authorList>
    </citation>
    <scope>NUCLEOTIDE SEQUENCE [LARGE SCALE GENOMIC DNA]</scope>
    <source>
        <strain evidence="6">CGMCC 1.13587</strain>
    </source>
</reference>
<keyword evidence="4" id="KW-0460">Magnesium</keyword>